<dbReference type="HOGENOM" id="CLU_678223_0_0_1"/>
<evidence type="ECO:0000313" key="3">
    <source>
        <dbReference type="Proteomes" id="UP000002866"/>
    </source>
</evidence>
<feature type="region of interest" description="Disordered" evidence="1">
    <location>
        <begin position="104"/>
        <end position="126"/>
    </location>
</feature>
<proteinExistence type="predicted"/>
<evidence type="ECO:0000313" key="2">
    <source>
        <dbReference type="EMBL" id="CCH61487.1"/>
    </source>
</evidence>
<accession>I2H535</accession>
<dbReference type="EMBL" id="HE806320">
    <property type="protein sequence ID" value="CCH61487.1"/>
    <property type="molecule type" value="Genomic_DNA"/>
</dbReference>
<dbReference type="GeneID" id="14496560"/>
<gene>
    <name evidence="2" type="primary">TBLA0E04330</name>
    <name evidence="2" type="ORF">TBLA_0E04330</name>
</gene>
<dbReference type="RefSeq" id="XP_004181006.1">
    <property type="nucleotide sequence ID" value="XM_004180958.1"/>
</dbReference>
<evidence type="ECO:0008006" key="4">
    <source>
        <dbReference type="Google" id="ProtNLM"/>
    </source>
</evidence>
<protein>
    <recommendedName>
        <fullName evidence="4">NOT2/NOT3/NOT5 C-terminal domain-containing protein</fullName>
    </recommendedName>
</protein>
<sequence>MDITKYYKEEVQQDENASTFPPIFINSKHNPTLNSFSIINQVKNKNSEKNSMNNSSVTPTNLNLNLNLRDLCPNKSNKINMFNPTTNMDNSIVVNTPISMLSNYNDSQRNLNENKQDNDGINSNNGNDVKNIVESINVPAIFDSSLKPPSFDLEKINDTRRILSIDSSSDIGNSPKYERKDIKSLYEGELDEDDLSFTDDLILNSTNNIDHVNNDVVNRKLDDNFDGQPFYHIYDYENRLERGDDSMLLNQFMENQLFDNEIRFPKELQFLELQEFLKKEIIFYIFFGIDRFGFFKLKAEREYFYSSIWNMYTSQFELENGVSDITLLESWKYRKPSKNYESSERESDNEFTDTEDYDNSFYEQMSYSDEYLDIENGLQNNYSMPKTGDVLQSDLKLSKATTQSGI</sequence>
<name>I2H535_HENB6</name>
<dbReference type="OrthoDB" id="6067455at2759"/>
<dbReference type="AlphaFoldDB" id="I2H535"/>
<evidence type="ECO:0000256" key="1">
    <source>
        <dbReference type="SAM" id="MobiDB-lite"/>
    </source>
</evidence>
<dbReference type="Proteomes" id="UP000002866">
    <property type="component" value="Chromosome 5"/>
</dbReference>
<dbReference type="KEGG" id="tbl:TBLA_0E04330"/>
<reference evidence="2 3" key="1">
    <citation type="journal article" date="2011" name="Proc. Natl. Acad. Sci. U.S.A.">
        <title>Evolutionary erosion of yeast sex chromosomes by mating-type switching accidents.</title>
        <authorList>
            <person name="Gordon J.L."/>
            <person name="Armisen D."/>
            <person name="Proux-Wera E."/>
            <person name="Oheigeartaigh S.S."/>
            <person name="Byrne K.P."/>
            <person name="Wolfe K.H."/>
        </authorList>
    </citation>
    <scope>NUCLEOTIDE SEQUENCE [LARGE SCALE GENOMIC DNA]</scope>
    <source>
        <strain evidence="3">ATCC 34711 / CBS 6284 / DSM 70876 / NBRC 10599 / NRRL Y-10934 / UCD 77-7</strain>
    </source>
</reference>
<dbReference type="InParanoid" id="I2H535"/>
<keyword evidence="3" id="KW-1185">Reference proteome</keyword>
<organism evidence="2 3">
    <name type="scientific">Henningerozyma blattae (strain ATCC 34711 / CBS 6284 / DSM 70876 / NBRC 10599 / NRRL Y-10934 / UCD 77-7)</name>
    <name type="common">Yeast</name>
    <name type="synonym">Tetrapisispora blattae</name>
    <dbReference type="NCBI Taxonomy" id="1071380"/>
    <lineage>
        <taxon>Eukaryota</taxon>
        <taxon>Fungi</taxon>
        <taxon>Dikarya</taxon>
        <taxon>Ascomycota</taxon>
        <taxon>Saccharomycotina</taxon>
        <taxon>Saccharomycetes</taxon>
        <taxon>Saccharomycetales</taxon>
        <taxon>Saccharomycetaceae</taxon>
        <taxon>Henningerozyma</taxon>
    </lineage>
</organism>